<dbReference type="EMBL" id="CAWUPB010000375">
    <property type="protein sequence ID" value="CAK7324604.1"/>
    <property type="molecule type" value="Genomic_DNA"/>
</dbReference>
<evidence type="ECO:0000313" key="2">
    <source>
        <dbReference type="Proteomes" id="UP001314170"/>
    </source>
</evidence>
<feature type="non-terminal residue" evidence="1">
    <location>
        <position position="1"/>
    </location>
</feature>
<proteinExistence type="predicted"/>
<dbReference type="Proteomes" id="UP001314170">
    <property type="component" value="Unassembled WGS sequence"/>
</dbReference>
<organism evidence="1 2">
    <name type="scientific">Dovyalis caffra</name>
    <dbReference type="NCBI Taxonomy" id="77055"/>
    <lineage>
        <taxon>Eukaryota</taxon>
        <taxon>Viridiplantae</taxon>
        <taxon>Streptophyta</taxon>
        <taxon>Embryophyta</taxon>
        <taxon>Tracheophyta</taxon>
        <taxon>Spermatophyta</taxon>
        <taxon>Magnoliopsida</taxon>
        <taxon>eudicotyledons</taxon>
        <taxon>Gunneridae</taxon>
        <taxon>Pentapetalae</taxon>
        <taxon>rosids</taxon>
        <taxon>fabids</taxon>
        <taxon>Malpighiales</taxon>
        <taxon>Salicaceae</taxon>
        <taxon>Flacourtieae</taxon>
        <taxon>Dovyalis</taxon>
    </lineage>
</organism>
<comment type="caution">
    <text evidence="1">The sequence shown here is derived from an EMBL/GenBank/DDBJ whole genome shotgun (WGS) entry which is preliminary data.</text>
</comment>
<accession>A0AAV1QU73</accession>
<reference evidence="1 2" key="1">
    <citation type="submission" date="2024-01" db="EMBL/GenBank/DDBJ databases">
        <authorList>
            <person name="Waweru B."/>
        </authorList>
    </citation>
    <scope>NUCLEOTIDE SEQUENCE [LARGE SCALE GENOMIC DNA]</scope>
</reference>
<protein>
    <submittedName>
        <fullName evidence="1">Uncharacterized protein</fullName>
    </submittedName>
</protein>
<name>A0AAV1QU73_9ROSI</name>
<dbReference type="AlphaFoldDB" id="A0AAV1QU73"/>
<keyword evidence="2" id="KW-1185">Reference proteome</keyword>
<evidence type="ECO:0000313" key="1">
    <source>
        <dbReference type="EMBL" id="CAK7324604.1"/>
    </source>
</evidence>
<gene>
    <name evidence="1" type="ORF">DCAF_LOCUS2256</name>
</gene>
<sequence length="69" mass="8093">DKDLSAGLNLRLNLERQSKHRPNSGDCPAEHHQMKRVTTSLRRLLLLRQLRILRQELGRIESKAFFFLA</sequence>